<evidence type="ECO:0000256" key="1">
    <source>
        <dbReference type="ARBA" id="ARBA00003520"/>
    </source>
</evidence>
<name>A0A433SNX1_ELYCH</name>
<dbReference type="CDD" id="cd10169">
    <property type="entry name" value="ASKHA_NBD_actin-like"/>
    <property type="match status" value="1"/>
</dbReference>
<dbReference type="PROSITE" id="PS50003">
    <property type="entry name" value="PH_DOMAIN"/>
    <property type="match status" value="1"/>
</dbReference>
<protein>
    <recommendedName>
        <fullName evidence="3">PH domain-containing protein</fullName>
    </recommendedName>
</protein>
<dbReference type="InterPro" id="IPR001849">
    <property type="entry name" value="PH_domain"/>
</dbReference>
<gene>
    <name evidence="4" type="ORF">EGW08_021340</name>
</gene>
<comment type="function">
    <text evidence="1">Actins are highly conserved proteins that are involved in various types of cell motility and are ubiquitously expressed in all eukaryotic cells.</text>
</comment>
<dbReference type="Gene3D" id="3.90.640.10">
    <property type="entry name" value="Actin, Chain A, domain 4"/>
    <property type="match status" value="1"/>
</dbReference>
<dbReference type="STRING" id="188477.A0A433SNX1"/>
<accession>A0A433SNX1</accession>
<dbReference type="PANTHER" id="PTHR11937">
    <property type="entry name" value="ACTIN"/>
    <property type="match status" value="1"/>
</dbReference>
<organism evidence="4 5">
    <name type="scientific">Elysia chlorotica</name>
    <name type="common">Eastern emerald elysia</name>
    <name type="synonym">Sea slug</name>
    <dbReference type="NCBI Taxonomy" id="188477"/>
    <lineage>
        <taxon>Eukaryota</taxon>
        <taxon>Metazoa</taxon>
        <taxon>Spiralia</taxon>
        <taxon>Lophotrochozoa</taxon>
        <taxon>Mollusca</taxon>
        <taxon>Gastropoda</taxon>
        <taxon>Heterobranchia</taxon>
        <taxon>Euthyneura</taxon>
        <taxon>Panpulmonata</taxon>
        <taxon>Sacoglossa</taxon>
        <taxon>Placobranchoidea</taxon>
        <taxon>Plakobranchidae</taxon>
        <taxon>Elysia</taxon>
    </lineage>
</organism>
<evidence type="ECO:0000313" key="4">
    <source>
        <dbReference type="EMBL" id="RUS70896.1"/>
    </source>
</evidence>
<dbReference type="AlphaFoldDB" id="A0A433SNX1"/>
<dbReference type="InterPro" id="IPR004000">
    <property type="entry name" value="Actin"/>
</dbReference>
<dbReference type="EMBL" id="RQTK01001310">
    <property type="protein sequence ID" value="RUS70896.1"/>
    <property type="molecule type" value="Genomic_DNA"/>
</dbReference>
<dbReference type="Gene3D" id="2.30.29.30">
    <property type="entry name" value="Pleckstrin-homology domain (PH domain)/Phosphotyrosine-binding domain (PTB)"/>
    <property type="match status" value="1"/>
</dbReference>
<keyword evidence="5" id="KW-1185">Reference proteome</keyword>
<dbReference type="Proteomes" id="UP000271974">
    <property type="component" value="Unassembled WGS sequence"/>
</dbReference>
<evidence type="ECO:0000256" key="2">
    <source>
        <dbReference type="RuleBase" id="RU000487"/>
    </source>
</evidence>
<sequence>MEEQVEDISHQFVSMEGLMEKLPMNKKKATLLKTWKRRFFRAKDGWLYYYETSNRDRPSETIQLMGGNVIDLGNRVLGIDDGRGRYLMVRCPTDKEHGQWVVALESQTADNTKATYVRPALAAVRHRKKKVVVIDLGSSAIRAGVLGDQGKTQAHCEAVIGIKFNIELELMGAVFSKVFEELRVKPADYWVMLSTPQNLGDPLKQGLMQSLVDELNVAGVCMVQQALFSLYSYNATSGIIVDIGHRIEILPIYDGFVIEGGVARCPYGAQKVQESLTTSLLGSNYKFHSETEQLLLRYVMEQSCYVAIDYAQEEEFCKDQPQTIRTSVNLAKFHLPEGAYHNVLSALSHSVTLVQQCIICCVSLSYTVHLSASQNCKRSLASLLYRAVFLSGGVTMLPGFAERLERELTKLAPPGVPVEVHAAPQRYHAAFVGACSVALMPQFESSAISRDEWRKDGCRAFRKWKGPA</sequence>
<dbReference type="Pfam" id="PF00022">
    <property type="entry name" value="Actin"/>
    <property type="match status" value="1"/>
</dbReference>
<dbReference type="OrthoDB" id="337660at2759"/>
<evidence type="ECO:0000313" key="5">
    <source>
        <dbReference type="Proteomes" id="UP000271974"/>
    </source>
</evidence>
<dbReference type="SMART" id="SM00268">
    <property type="entry name" value="ACTIN"/>
    <property type="match status" value="1"/>
</dbReference>
<dbReference type="SMART" id="SM00233">
    <property type="entry name" value="PH"/>
    <property type="match status" value="1"/>
</dbReference>
<dbReference type="InterPro" id="IPR011993">
    <property type="entry name" value="PH-like_dom_sf"/>
</dbReference>
<comment type="similarity">
    <text evidence="2">Belongs to the actin family.</text>
</comment>
<dbReference type="InterPro" id="IPR043129">
    <property type="entry name" value="ATPase_NBD"/>
</dbReference>
<dbReference type="Gene3D" id="3.30.420.40">
    <property type="match status" value="2"/>
</dbReference>
<reference evidence="4 5" key="1">
    <citation type="submission" date="2019-01" db="EMBL/GenBank/DDBJ databases">
        <title>A draft genome assembly of the solar-powered sea slug Elysia chlorotica.</title>
        <authorList>
            <person name="Cai H."/>
            <person name="Li Q."/>
            <person name="Fang X."/>
            <person name="Li J."/>
            <person name="Curtis N.E."/>
            <person name="Altenburger A."/>
            <person name="Shibata T."/>
            <person name="Feng M."/>
            <person name="Maeda T."/>
            <person name="Schwartz J.A."/>
            <person name="Shigenobu S."/>
            <person name="Lundholm N."/>
            <person name="Nishiyama T."/>
            <person name="Yang H."/>
            <person name="Hasebe M."/>
            <person name="Li S."/>
            <person name="Pierce S.K."/>
            <person name="Wang J."/>
        </authorList>
    </citation>
    <scope>NUCLEOTIDE SEQUENCE [LARGE SCALE GENOMIC DNA]</scope>
    <source>
        <strain evidence="4">EC2010</strain>
        <tissue evidence="4">Whole organism of an adult</tissue>
    </source>
</reference>
<comment type="caution">
    <text evidence="4">The sequence shown here is derived from an EMBL/GenBank/DDBJ whole genome shotgun (WGS) entry which is preliminary data.</text>
</comment>
<proteinExistence type="inferred from homology"/>
<feature type="domain" description="PH" evidence="3">
    <location>
        <begin position="12"/>
        <end position="109"/>
    </location>
</feature>
<dbReference type="SUPFAM" id="SSF53067">
    <property type="entry name" value="Actin-like ATPase domain"/>
    <property type="match status" value="2"/>
</dbReference>
<dbReference type="SUPFAM" id="SSF50729">
    <property type="entry name" value="PH domain-like"/>
    <property type="match status" value="1"/>
</dbReference>
<evidence type="ECO:0000259" key="3">
    <source>
        <dbReference type="PROSITE" id="PS50003"/>
    </source>
</evidence>
<dbReference type="Pfam" id="PF00169">
    <property type="entry name" value="PH"/>
    <property type="match status" value="1"/>
</dbReference>